<evidence type="ECO:0000313" key="4">
    <source>
        <dbReference type="Proteomes" id="UP000826462"/>
    </source>
</evidence>
<evidence type="ECO:0000259" key="2">
    <source>
        <dbReference type="Pfam" id="PF08327"/>
    </source>
</evidence>
<gene>
    <name evidence="3" type="ORF">KZJ38_23850</name>
</gene>
<dbReference type="InterPro" id="IPR013538">
    <property type="entry name" value="ASHA1/2-like_C"/>
</dbReference>
<dbReference type="InterPro" id="IPR023393">
    <property type="entry name" value="START-like_dom_sf"/>
</dbReference>
<feature type="domain" description="Activator of Hsp90 ATPase homologue 1/2-like C-terminal" evidence="2">
    <location>
        <begin position="23"/>
        <end position="149"/>
    </location>
</feature>
<dbReference type="CDD" id="cd08894">
    <property type="entry name" value="SRPBCC_CalC_Aha1-like_1"/>
    <property type="match status" value="1"/>
</dbReference>
<protein>
    <submittedName>
        <fullName evidence="3">SRPBCC family protein</fullName>
    </submittedName>
</protein>
<dbReference type="EMBL" id="CP080096">
    <property type="protein sequence ID" value="QYD72730.1"/>
    <property type="molecule type" value="Genomic_DNA"/>
</dbReference>
<evidence type="ECO:0000313" key="3">
    <source>
        <dbReference type="EMBL" id="QYD72730.1"/>
    </source>
</evidence>
<dbReference type="Proteomes" id="UP000826462">
    <property type="component" value="Chromosome 2"/>
</dbReference>
<accession>A0ABX8V0V8</accession>
<dbReference type="RefSeq" id="WP_219802152.1">
    <property type="nucleotide sequence ID" value="NZ_CP080096.1"/>
</dbReference>
<keyword evidence="4" id="KW-1185">Reference proteome</keyword>
<evidence type="ECO:0000256" key="1">
    <source>
        <dbReference type="ARBA" id="ARBA00006817"/>
    </source>
</evidence>
<dbReference type="Gene3D" id="3.30.530.20">
    <property type="match status" value="1"/>
</dbReference>
<name>A0ABX8V0V8_9BURK</name>
<reference evidence="3 4" key="1">
    <citation type="submission" date="2021-07" db="EMBL/GenBank/DDBJ databases">
        <title>Paraburkholderia edwinii protects Aspergillus sp. from phenazines by acting as a toxin sponge.</title>
        <authorList>
            <person name="Dahlstrom K.M."/>
            <person name="Newman D.K."/>
        </authorList>
    </citation>
    <scope>NUCLEOTIDE SEQUENCE [LARGE SCALE GENOMIC DNA]</scope>
    <source>
        <strain evidence="3 4">Pe01</strain>
    </source>
</reference>
<proteinExistence type="inferred from homology"/>
<sequence>MPDATEENASVPDLEIISTRTFDASRERVFNAWTDPVRLARWWGPKGFRNTFHEFDLQPGGNWRFVMHGPDGVDYKNHSVFVEIAAPARIVFDHVSGPHFKVIVSFDEAGGKTKLTYQMVFETAAVRDQVKTFALKANRESFDRLAAELKRLAAR</sequence>
<organism evidence="3 4">
    <name type="scientific">Paraburkholderia edwinii</name>
    <dbReference type="NCBI Taxonomy" id="2861782"/>
    <lineage>
        <taxon>Bacteria</taxon>
        <taxon>Pseudomonadati</taxon>
        <taxon>Pseudomonadota</taxon>
        <taxon>Betaproteobacteria</taxon>
        <taxon>Burkholderiales</taxon>
        <taxon>Burkholderiaceae</taxon>
        <taxon>Paraburkholderia</taxon>
    </lineage>
</organism>
<dbReference type="Pfam" id="PF08327">
    <property type="entry name" value="AHSA1"/>
    <property type="match status" value="1"/>
</dbReference>
<comment type="similarity">
    <text evidence="1">Belongs to the AHA1 family.</text>
</comment>
<dbReference type="SUPFAM" id="SSF55961">
    <property type="entry name" value="Bet v1-like"/>
    <property type="match status" value="1"/>
</dbReference>